<dbReference type="SUPFAM" id="SSF53187">
    <property type="entry name" value="Zn-dependent exopeptidases"/>
    <property type="match status" value="1"/>
</dbReference>
<dbReference type="InterPro" id="IPR002508">
    <property type="entry name" value="MurNAc-LAA_cat"/>
</dbReference>
<protein>
    <recommendedName>
        <fullName evidence="1">MurNAc-LAA domain-containing protein</fullName>
    </recommendedName>
</protein>
<dbReference type="SMART" id="SM00646">
    <property type="entry name" value="Ami_3"/>
    <property type="match status" value="1"/>
</dbReference>
<dbReference type="CDD" id="cd02696">
    <property type="entry name" value="MurNAc-LAA"/>
    <property type="match status" value="1"/>
</dbReference>
<proteinExistence type="predicted"/>
<dbReference type="Gene3D" id="3.40.630.40">
    <property type="entry name" value="Zn-dependent exopeptidases"/>
    <property type="match status" value="1"/>
</dbReference>
<dbReference type="GO" id="GO:0008745">
    <property type="term" value="F:N-acetylmuramoyl-L-alanine amidase activity"/>
    <property type="evidence" value="ECO:0007669"/>
    <property type="project" value="InterPro"/>
</dbReference>
<dbReference type="GO" id="GO:0009253">
    <property type="term" value="P:peptidoglycan catabolic process"/>
    <property type="evidence" value="ECO:0007669"/>
    <property type="project" value="InterPro"/>
</dbReference>
<sequence length="400" mass="43777">MVILKDVVDIKDKGHGPNTYPPSKGVPQMAEFSFNNAVVNHAAQILGNKIKSVEAQSSTAPDVPLVTRTNIYNAAYKAAKEAIGASHHANANGNPTVRGFGVFYWYNNPQSKKLAEMYLAEYKREFPDLPIWGTGLFASMPGSWTNFHMTRVPDYPAVLVEWEFMTNPEALKLLMSDDYRRRCGKVAAKVTCAWYGIPFEEGGKVVPIKPAQTVQPIVDKTPPAVGQEVVHLPAAASSWRLYPTNKAPVKGNEVAFLNPAKFGGLSYTVIGRPQANVVTIQTSQFGKGNIFVGPGTGATFSSNQTSPAKPLPKKRFVKLPARSGRVNNTSWALYHLNKPPRRSPASNIKLELNPHKFGGLEYEVLGNHPDIANVVKIKSTQAGEGWIYVGKETGTTFETR</sequence>
<organism evidence="2 3">
    <name type="scientific">Jeotgalibacillus proteolyticus</name>
    <dbReference type="NCBI Taxonomy" id="2082395"/>
    <lineage>
        <taxon>Bacteria</taxon>
        <taxon>Bacillati</taxon>
        <taxon>Bacillota</taxon>
        <taxon>Bacilli</taxon>
        <taxon>Bacillales</taxon>
        <taxon>Caryophanaceae</taxon>
        <taxon>Jeotgalibacillus</taxon>
    </lineage>
</organism>
<dbReference type="RefSeq" id="WP_104057973.1">
    <property type="nucleotide sequence ID" value="NZ_PREZ01000004.1"/>
</dbReference>
<evidence type="ECO:0000313" key="3">
    <source>
        <dbReference type="Proteomes" id="UP000239047"/>
    </source>
</evidence>
<dbReference type="AlphaFoldDB" id="A0A2S5GAV4"/>
<dbReference type="OrthoDB" id="9812621at2"/>
<keyword evidence="3" id="KW-1185">Reference proteome</keyword>
<reference evidence="2 3" key="1">
    <citation type="submission" date="2018-02" db="EMBL/GenBank/DDBJ databases">
        <title>Jeotgalibacillus proteolyticum sp. nov. a protease producing bacterium isolated from ocean sediments of Laizhou Bay.</title>
        <authorList>
            <person name="Li Y."/>
        </authorList>
    </citation>
    <scope>NUCLEOTIDE SEQUENCE [LARGE SCALE GENOMIC DNA]</scope>
    <source>
        <strain evidence="2 3">22-7</strain>
    </source>
</reference>
<dbReference type="EMBL" id="PREZ01000004">
    <property type="protein sequence ID" value="PPA70023.1"/>
    <property type="molecule type" value="Genomic_DNA"/>
</dbReference>
<name>A0A2S5GAV4_9BACL</name>
<dbReference type="Pfam" id="PF01520">
    <property type="entry name" value="Amidase_3"/>
    <property type="match status" value="1"/>
</dbReference>
<gene>
    <name evidence="2" type="ORF">C4B60_10530</name>
</gene>
<evidence type="ECO:0000259" key="1">
    <source>
        <dbReference type="SMART" id="SM00646"/>
    </source>
</evidence>
<evidence type="ECO:0000313" key="2">
    <source>
        <dbReference type="EMBL" id="PPA70023.1"/>
    </source>
</evidence>
<accession>A0A2S5GAV4</accession>
<comment type="caution">
    <text evidence="2">The sequence shown here is derived from an EMBL/GenBank/DDBJ whole genome shotgun (WGS) entry which is preliminary data.</text>
</comment>
<feature type="domain" description="MurNAc-LAA" evidence="1">
    <location>
        <begin position="78"/>
        <end position="191"/>
    </location>
</feature>
<dbReference type="Proteomes" id="UP000239047">
    <property type="component" value="Unassembled WGS sequence"/>
</dbReference>